<sequence>MMFLPNQYYYTYNTVTAVPVIPTTTTLSSESSQRTRFTKEEDERLKQLVSCQDSPNWNEISRYMTNRTARQCRERYNNYLRPTLTNGPWTKEENELLIALYEKYGPKWSLISQSFNGRSSVNVKNHHSSLSSQLILKNRSSSAIKSDKQPDKAKDTHTQAPPKKDDLSINNANTKKIIDKNKKAKKETVDHLFENMFSNFQNEEDFLCSSSVVPSMDDNVIAF</sequence>
<feature type="region of interest" description="Disordered" evidence="1">
    <location>
        <begin position="141"/>
        <end position="173"/>
    </location>
</feature>
<dbReference type="InterPro" id="IPR009057">
    <property type="entry name" value="Homeodomain-like_sf"/>
</dbReference>
<feature type="domain" description="Myb-like" evidence="2">
    <location>
        <begin position="29"/>
        <end position="80"/>
    </location>
</feature>
<dbReference type="PANTHER" id="PTHR45614:SF69">
    <property type="entry name" value="CHROMOSOME UNDETERMINED SCAFFOLD_38, WHOLE GENOME SHOTGUN SEQUENCE"/>
    <property type="match status" value="1"/>
</dbReference>
<feature type="domain" description="HTH myb-type" evidence="3">
    <location>
        <begin position="81"/>
        <end position="135"/>
    </location>
</feature>
<comment type="caution">
    <text evidence="4">The sequence shown here is derived from an EMBL/GenBank/DDBJ whole genome shotgun (WGS) entry which is preliminary data.</text>
</comment>
<accession>A0ABR2HGA3</accession>
<evidence type="ECO:0008006" key="6">
    <source>
        <dbReference type="Google" id="ProtNLM"/>
    </source>
</evidence>
<reference evidence="4 5" key="1">
    <citation type="submission" date="2024-04" db="EMBL/GenBank/DDBJ databases">
        <title>Tritrichomonas musculus Genome.</title>
        <authorList>
            <person name="Alves-Ferreira E."/>
            <person name="Grigg M."/>
            <person name="Lorenzi H."/>
            <person name="Galac M."/>
        </authorList>
    </citation>
    <scope>NUCLEOTIDE SEQUENCE [LARGE SCALE GENOMIC DNA]</scope>
    <source>
        <strain evidence="4 5">EAF2021</strain>
    </source>
</reference>
<dbReference type="Pfam" id="PF13921">
    <property type="entry name" value="Myb_DNA-bind_6"/>
    <property type="match status" value="1"/>
</dbReference>
<proteinExistence type="predicted"/>
<dbReference type="SUPFAM" id="SSF46689">
    <property type="entry name" value="Homeodomain-like"/>
    <property type="match status" value="1"/>
</dbReference>
<dbReference type="InterPro" id="IPR001005">
    <property type="entry name" value="SANT/Myb"/>
</dbReference>
<dbReference type="Proteomes" id="UP001470230">
    <property type="component" value="Unassembled WGS sequence"/>
</dbReference>
<dbReference type="Gene3D" id="1.10.10.60">
    <property type="entry name" value="Homeodomain-like"/>
    <property type="match status" value="2"/>
</dbReference>
<feature type="domain" description="Myb-like" evidence="2">
    <location>
        <begin position="81"/>
        <end position="131"/>
    </location>
</feature>
<feature type="compositionally biased region" description="Basic and acidic residues" evidence="1">
    <location>
        <begin position="145"/>
        <end position="167"/>
    </location>
</feature>
<evidence type="ECO:0000259" key="2">
    <source>
        <dbReference type="PROSITE" id="PS50090"/>
    </source>
</evidence>
<keyword evidence="5" id="KW-1185">Reference proteome</keyword>
<dbReference type="SMART" id="SM00717">
    <property type="entry name" value="SANT"/>
    <property type="match status" value="2"/>
</dbReference>
<feature type="domain" description="HTH myb-type" evidence="3">
    <location>
        <begin position="29"/>
        <end position="80"/>
    </location>
</feature>
<gene>
    <name evidence="4" type="ORF">M9Y10_020499</name>
</gene>
<evidence type="ECO:0000259" key="3">
    <source>
        <dbReference type="PROSITE" id="PS51294"/>
    </source>
</evidence>
<dbReference type="InterPro" id="IPR017930">
    <property type="entry name" value="Myb_dom"/>
</dbReference>
<evidence type="ECO:0000313" key="4">
    <source>
        <dbReference type="EMBL" id="KAK8846476.1"/>
    </source>
</evidence>
<dbReference type="PANTHER" id="PTHR45614">
    <property type="entry name" value="MYB PROTEIN-RELATED"/>
    <property type="match status" value="1"/>
</dbReference>
<protein>
    <recommendedName>
        <fullName evidence="6">Myb-like DNA-binding domain containing protein</fullName>
    </recommendedName>
</protein>
<dbReference type="EMBL" id="JAPFFF010000029">
    <property type="protein sequence ID" value="KAK8846476.1"/>
    <property type="molecule type" value="Genomic_DNA"/>
</dbReference>
<dbReference type="CDD" id="cd00167">
    <property type="entry name" value="SANT"/>
    <property type="match status" value="2"/>
</dbReference>
<name>A0ABR2HGA3_9EUKA</name>
<evidence type="ECO:0000313" key="5">
    <source>
        <dbReference type="Proteomes" id="UP001470230"/>
    </source>
</evidence>
<dbReference type="InterPro" id="IPR050560">
    <property type="entry name" value="MYB_TF"/>
</dbReference>
<dbReference type="PROSITE" id="PS51294">
    <property type="entry name" value="HTH_MYB"/>
    <property type="match status" value="2"/>
</dbReference>
<dbReference type="PROSITE" id="PS50090">
    <property type="entry name" value="MYB_LIKE"/>
    <property type="match status" value="2"/>
</dbReference>
<organism evidence="4 5">
    <name type="scientific">Tritrichomonas musculus</name>
    <dbReference type="NCBI Taxonomy" id="1915356"/>
    <lineage>
        <taxon>Eukaryota</taxon>
        <taxon>Metamonada</taxon>
        <taxon>Parabasalia</taxon>
        <taxon>Tritrichomonadida</taxon>
        <taxon>Tritrichomonadidae</taxon>
        <taxon>Tritrichomonas</taxon>
    </lineage>
</organism>
<evidence type="ECO:0000256" key="1">
    <source>
        <dbReference type="SAM" id="MobiDB-lite"/>
    </source>
</evidence>